<dbReference type="AlphaFoldDB" id="A0A7S4NHL0"/>
<accession>A0A7S4NHL0</accession>
<gene>
    <name evidence="2" type="ORF">OAUR00152_LOCUS40942</name>
</gene>
<sequence>MLPNMQLLCDPECLSWQRGVPVQNREPLDACLFPKDQRKAVQFHGKLRQMIMLIAAFPINIVNLYHYRARLLLAQGAFHSLRFFSLLLIISIRTSLVRSLGVALETAAGRPTLQKAPLQKRGKLNSHESATGSLDEATDIVASR</sequence>
<dbReference type="EMBL" id="HBKQ01060012">
    <property type="protein sequence ID" value="CAE2286998.1"/>
    <property type="molecule type" value="Transcribed_RNA"/>
</dbReference>
<proteinExistence type="predicted"/>
<reference evidence="2" key="1">
    <citation type="submission" date="2021-01" db="EMBL/GenBank/DDBJ databases">
        <authorList>
            <person name="Corre E."/>
            <person name="Pelletier E."/>
            <person name="Niang G."/>
            <person name="Scheremetjew M."/>
            <person name="Finn R."/>
            <person name="Kale V."/>
            <person name="Holt S."/>
            <person name="Cochrane G."/>
            <person name="Meng A."/>
            <person name="Brown T."/>
            <person name="Cohen L."/>
        </authorList>
    </citation>
    <scope>NUCLEOTIDE SEQUENCE</scope>
    <source>
        <strain evidence="2">Isolate 1302-5</strain>
    </source>
</reference>
<protein>
    <submittedName>
        <fullName evidence="2">Uncharacterized protein</fullName>
    </submittedName>
</protein>
<evidence type="ECO:0000313" key="2">
    <source>
        <dbReference type="EMBL" id="CAE2286998.1"/>
    </source>
</evidence>
<name>A0A7S4NHL0_9STRA</name>
<evidence type="ECO:0000256" key="1">
    <source>
        <dbReference type="SAM" id="MobiDB-lite"/>
    </source>
</evidence>
<organism evidence="2">
    <name type="scientific">Odontella aurita</name>
    <dbReference type="NCBI Taxonomy" id="265563"/>
    <lineage>
        <taxon>Eukaryota</taxon>
        <taxon>Sar</taxon>
        <taxon>Stramenopiles</taxon>
        <taxon>Ochrophyta</taxon>
        <taxon>Bacillariophyta</taxon>
        <taxon>Mediophyceae</taxon>
        <taxon>Biddulphiophycidae</taxon>
        <taxon>Eupodiscales</taxon>
        <taxon>Odontellaceae</taxon>
        <taxon>Odontella</taxon>
    </lineage>
</organism>
<feature type="region of interest" description="Disordered" evidence="1">
    <location>
        <begin position="116"/>
        <end position="144"/>
    </location>
</feature>